<evidence type="ECO:0000313" key="3">
    <source>
        <dbReference type="Proteomes" id="UP001642540"/>
    </source>
</evidence>
<reference evidence="2 3" key="1">
    <citation type="submission" date="2024-08" db="EMBL/GenBank/DDBJ databases">
        <authorList>
            <person name="Cucini C."/>
            <person name="Frati F."/>
        </authorList>
    </citation>
    <scope>NUCLEOTIDE SEQUENCE [LARGE SCALE GENOMIC DNA]</scope>
</reference>
<keyword evidence="1" id="KW-0732">Signal</keyword>
<evidence type="ECO:0000313" key="2">
    <source>
        <dbReference type="EMBL" id="CAL8123955.1"/>
    </source>
</evidence>
<feature type="signal peptide" evidence="1">
    <location>
        <begin position="1"/>
        <end position="23"/>
    </location>
</feature>
<feature type="chain" id="PRO_5045273595" description="Protein sleepless" evidence="1">
    <location>
        <begin position="24"/>
        <end position="168"/>
    </location>
</feature>
<protein>
    <recommendedName>
        <fullName evidence="4">Protein sleepless</fullName>
    </recommendedName>
</protein>
<dbReference type="Proteomes" id="UP001642540">
    <property type="component" value="Unassembled WGS sequence"/>
</dbReference>
<evidence type="ECO:0008006" key="4">
    <source>
        <dbReference type="Google" id="ProtNLM"/>
    </source>
</evidence>
<proteinExistence type="predicted"/>
<organism evidence="2 3">
    <name type="scientific">Orchesella dallaii</name>
    <dbReference type="NCBI Taxonomy" id="48710"/>
    <lineage>
        <taxon>Eukaryota</taxon>
        <taxon>Metazoa</taxon>
        <taxon>Ecdysozoa</taxon>
        <taxon>Arthropoda</taxon>
        <taxon>Hexapoda</taxon>
        <taxon>Collembola</taxon>
        <taxon>Entomobryomorpha</taxon>
        <taxon>Entomobryoidea</taxon>
        <taxon>Orchesellidae</taxon>
        <taxon>Orchesellinae</taxon>
        <taxon>Orchesella</taxon>
    </lineage>
</organism>
<sequence length="168" mass="18204">MFVFSRKLLLLLVVIALVFRGERHSVKGLTCWKCKNPDTESHFTDLCDADHGGEEVECGDGTTDACALKQLRGKDEYRKYCAKAEEFGDKYGCGYEGNRDPILVCHCKTDLCNKDKNFGIGTATDRPGGTPAGGGNDAKGDSVGTKGTFSTCVLCWLSVVMVSMVLCI</sequence>
<comment type="caution">
    <text evidence="2">The sequence shown here is derived from an EMBL/GenBank/DDBJ whole genome shotgun (WGS) entry which is preliminary data.</text>
</comment>
<name>A0ABP1R9N0_9HEXA</name>
<accession>A0ABP1R9N0</accession>
<gene>
    <name evidence="2" type="ORF">ODALV1_LOCUS20394</name>
</gene>
<dbReference type="EMBL" id="CAXLJM020000068">
    <property type="protein sequence ID" value="CAL8123955.1"/>
    <property type="molecule type" value="Genomic_DNA"/>
</dbReference>
<evidence type="ECO:0000256" key="1">
    <source>
        <dbReference type="SAM" id="SignalP"/>
    </source>
</evidence>
<keyword evidence="3" id="KW-1185">Reference proteome</keyword>